<dbReference type="SUPFAM" id="SSF81665">
    <property type="entry name" value="Calcium ATPase, transmembrane domain M"/>
    <property type="match status" value="1"/>
</dbReference>
<dbReference type="FunFam" id="2.70.150.10:FF:000033">
    <property type="entry name" value="Potassium-transporting ATPase ATP-binding subunit"/>
    <property type="match status" value="1"/>
</dbReference>
<dbReference type="Gene3D" id="2.70.150.10">
    <property type="entry name" value="Calcium-transporting ATPase, cytoplasmic transduction domain A"/>
    <property type="match status" value="1"/>
</dbReference>
<dbReference type="InterPro" id="IPR036412">
    <property type="entry name" value="HAD-like_sf"/>
</dbReference>
<feature type="binding site" evidence="16">
    <location>
        <position position="393"/>
    </location>
    <ligand>
        <name>ATP</name>
        <dbReference type="ChEBI" id="CHEBI:30616"/>
    </ligand>
</feature>
<evidence type="ECO:0000256" key="13">
    <source>
        <dbReference type="ARBA" id="ARBA00022989"/>
    </source>
</evidence>
<protein>
    <recommendedName>
        <fullName evidence="16">Potassium-transporting ATPase ATP-binding subunit</fullName>
        <ecNumber evidence="16">7.2.2.6</ecNumber>
    </recommendedName>
    <alternativeName>
        <fullName evidence="16">ATP phosphohydrolase [potassium-transporting] B chain</fullName>
    </alternativeName>
    <alternativeName>
        <fullName evidence="16">Potassium-binding and translocating subunit B</fullName>
    </alternativeName>
    <alternativeName>
        <fullName evidence="16">Potassium-translocating ATPase B chain</fullName>
    </alternativeName>
</protein>
<keyword evidence="14 16" id="KW-0406">Ion transport</keyword>
<dbReference type="Proteomes" id="UP000070620">
    <property type="component" value="Unassembled WGS sequence"/>
</dbReference>
<dbReference type="SFLD" id="SFLDF00027">
    <property type="entry name" value="p-type_atpase"/>
    <property type="match status" value="1"/>
</dbReference>
<dbReference type="PRINTS" id="PR00119">
    <property type="entry name" value="CATATPASE"/>
</dbReference>
<dbReference type="AlphaFoldDB" id="A0A136Q0K5"/>
<dbReference type="SUPFAM" id="SSF81653">
    <property type="entry name" value="Calcium ATPase, transduction domain A"/>
    <property type="match status" value="1"/>
</dbReference>
<feature type="transmembrane region" description="Helical" evidence="16">
    <location>
        <begin position="680"/>
        <end position="699"/>
    </location>
</feature>
<keyword evidence="2 16" id="KW-0813">Transport</keyword>
<dbReference type="FunFam" id="3.40.1110.10:FF:000007">
    <property type="entry name" value="Potassium-transporting ATPase ATP-binding subunit"/>
    <property type="match status" value="1"/>
</dbReference>
<evidence type="ECO:0000256" key="3">
    <source>
        <dbReference type="ARBA" id="ARBA00022475"/>
    </source>
</evidence>
<dbReference type="PANTHER" id="PTHR43743:SF1">
    <property type="entry name" value="POTASSIUM-TRANSPORTING ATPASE ATP-BINDING SUBUNIT"/>
    <property type="match status" value="1"/>
</dbReference>
<dbReference type="HAMAP" id="MF_00285">
    <property type="entry name" value="KdpB"/>
    <property type="match status" value="1"/>
</dbReference>
<feature type="transmembrane region" description="Helical" evidence="16">
    <location>
        <begin position="719"/>
        <end position="742"/>
    </location>
</feature>
<dbReference type="NCBIfam" id="TIGR01494">
    <property type="entry name" value="ATPase_P-type"/>
    <property type="match status" value="2"/>
</dbReference>
<dbReference type="InterPro" id="IPR023299">
    <property type="entry name" value="ATPase_P-typ_cyto_dom_N"/>
</dbReference>
<dbReference type="SUPFAM" id="SSF81660">
    <property type="entry name" value="Metal cation-transporting ATPase, ATP-binding domain N"/>
    <property type="match status" value="1"/>
</dbReference>
<evidence type="ECO:0000256" key="12">
    <source>
        <dbReference type="ARBA" id="ARBA00022967"/>
    </source>
</evidence>
<dbReference type="OrthoDB" id="9814270at2"/>
<keyword evidence="5 16" id="KW-0597">Phosphoprotein</keyword>
<comment type="subunit">
    <text evidence="16">The system is composed of three essential subunits: KdpA, KdpB and KdpC.</text>
</comment>
<sequence>MREETTTTATTVTRTPTPHGSTDAATAGTPLPAGRRAGGGLLDPAHLVRSLPDAVRKLDPRTLWRNPVLLVVEVGAAFTTVLAVRDPSTFAWAVTVWLWLTVLFAALAEAVAEGRGKAQAATLRAARKDTVATRLTGWTPGAPAGAYRESAVPAPELRRGDIVLVEAGGVIPGDGDVVEGIASVDESAITGESAPVIRESGGDRSAVTGGTRVLSDRIVVRITQQPGESFVDRMIALVEGANRQKTPNEIALNILLAALTIVFLLAVVTLQPLAIFSKDVQAAAPDTPAITDGGVTGVVLVSLLVCLIPTTIGALLSAIGIAGMDRLVQRNVLATSGRAVEAAGDVGTLLLDKTGTITLGNRQAAEFLPVDGVTAEQVAAAAHLSSLADETPEGRSVVALAGDQFGLRHREPGLLPHATFVPFTAQTRMSGVDLTPDTTVDGRSAGPARRIRKGAAAAVTSWVGEHGGHPGEQVGHLVDEISAAGGTPLVVAEHVDGEPARTLGVIHLKDVVKAGMRDRFDELRRMGIRTVMVTGDNPQTARVIADEAGVDDVLAEATPEDKLALIRREQEGGRLVAMTGDGTNDAPALAQADVGVAMNTGTSAAKEAGNMVDLDSNPTKLIEIVEIGKQLLITRGALTTFSIANDIAKYFAIIPAMFAGLYPGLDTLNVMRLASPETAILAAVVFNAIVIVALIPLAIRGVRYRPASASRLLRRNLLVYGLGGVVVPFVGIKLIDLLLHLLPGIV</sequence>
<keyword evidence="7 16" id="KW-0479">Metal-binding</keyword>
<keyword evidence="20" id="KW-1185">Reference proteome</keyword>
<dbReference type="InterPro" id="IPR006391">
    <property type="entry name" value="P-type_ATPase_bsu_IA"/>
</dbReference>
<keyword evidence="13 16" id="KW-1133">Transmembrane helix</keyword>
<evidence type="ECO:0000256" key="7">
    <source>
        <dbReference type="ARBA" id="ARBA00022723"/>
    </source>
</evidence>
<feature type="transmembrane region" description="Helical" evidence="16">
    <location>
        <begin position="250"/>
        <end position="275"/>
    </location>
</feature>
<keyword evidence="10 16" id="KW-0460">Magnesium</keyword>
<dbReference type="SFLD" id="SFLDS00003">
    <property type="entry name" value="Haloacid_Dehalogenase"/>
    <property type="match status" value="1"/>
</dbReference>
<dbReference type="Pfam" id="PF00122">
    <property type="entry name" value="E1-E2_ATPase"/>
    <property type="match status" value="1"/>
</dbReference>
<feature type="compositionally biased region" description="Low complexity" evidence="17">
    <location>
        <begin position="1"/>
        <end position="17"/>
    </location>
</feature>
<keyword evidence="6 16" id="KW-0812">Transmembrane</keyword>
<evidence type="ECO:0000256" key="10">
    <source>
        <dbReference type="ARBA" id="ARBA00022842"/>
    </source>
</evidence>
<dbReference type="InterPro" id="IPR044492">
    <property type="entry name" value="P_typ_ATPase_HD_dom"/>
</dbReference>
<evidence type="ECO:0000313" key="20">
    <source>
        <dbReference type="Proteomes" id="UP000070620"/>
    </source>
</evidence>
<feature type="binding site" evidence="16">
    <location>
        <position position="389"/>
    </location>
    <ligand>
        <name>ATP</name>
        <dbReference type="ChEBI" id="CHEBI:30616"/>
    </ligand>
</feature>
<feature type="region of interest" description="Disordered" evidence="17">
    <location>
        <begin position="1"/>
        <end position="36"/>
    </location>
</feature>
<dbReference type="GO" id="GO:0008556">
    <property type="term" value="F:P-type potassium transmembrane transporter activity"/>
    <property type="evidence" value="ECO:0007669"/>
    <property type="project" value="UniProtKB-UniRule"/>
</dbReference>
<dbReference type="InterPro" id="IPR018303">
    <property type="entry name" value="ATPase_P-typ_P_site"/>
</dbReference>
<proteinExistence type="inferred from homology"/>
<evidence type="ECO:0000256" key="5">
    <source>
        <dbReference type="ARBA" id="ARBA00022553"/>
    </source>
</evidence>
<evidence type="ECO:0000259" key="18">
    <source>
        <dbReference type="Pfam" id="PF00122"/>
    </source>
</evidence>
<feature type="binding site" evidence="16">
    <location>
        <position position="581"/>
    </location>
    <ligand>
        <name>Mg(2+)</name>
        <dbReference type="ChEBI" id="CHEBI:18420"/>
    </ligand>
</feature>
<comment type="subcellular location">
    <subcellularLocation>
        <location evidence="1 16">Cell membrane</location>
        <topology evidence="1 16">Multi-pass membrane protein</topology>
    </subcellularLocation>
</comment>
<dbReference type="EMBL" id="LRQV01000001">
    <property type="protein sequence ID" value="KXK64006.1"/>
    <property type="molecule type" value="Genomic_DNA"/>
</dbReference>
<evidence type="ECO:0000256" key="17">
    <source>
        <dbReference type="SAM" id="MobiDB-lite"/>
    </source>
</evidence>
<dbReference type="GO" id="GO:0005524">
    <property type="term" value="F:ATP binding"/>
    <property type="evidence" value="ECO:0007669"/>
    <property type="project" value="UniProtKB-UniRule"/>
</dbReference>
<keyword evidence="9 16" id="KW-0067">ATP-binding</keyword>
<dbReference type="GO" id="GO:0005886">
    <property type="term" value="C:plasma membrane"/>
    <property type="evidence" value="ECO:0007669"/>
    <property type="project" value="UniProtKB-SubCell"/>
</dbReference>
<evidence type="ECO:0000256" key="15">
    <source>
        <dbReference type="ARBA" id="ARBA00023136"/>
    </source>
</evidence>
<dbReference type="GO" id="GO:0000287">
    <property type="term" value="F:magnesium ion binding"/>
    <property type="evidence" value="ECO:0007669"/>
    <property type="project" value="UniProtKB-UniRule"/>
</dbReference>
<comment type="function">
    <text evidence="16">Part of the high-affinity ATP-driven potassium transport (or Kdp) system, which catalyzes the hydrolysis of ATP coupled with the electrogenic transport of potassium into the cytoplasm. This subunit is responsible for energy coupling to the transport system and for the release of the potassium ions to the cytoplasm.</text>
</comment>
<dbReference type="Gene3D" id="3.40.1110.10">
    <property type="entry name" value="Calcium-transporting ATPase, cytoplasmic domain N"/>
    <property type="match status" value="1"/>
</dbReference>
<feature type="domain" description="P-type ATPase A" evidence="18">
    <location>
        <begin position="149"/>
        <end position="239"/>
    </location>
</feature>
<evidence type="ECO:0000256" key="11">
    <source>
        <dbReference type="ARBA" id="ARBA00022958"/>
    </source>
</evidence>
<keyword evidence="11 16" id="KW-0630">Potassium</keyword>
<dbReference type="GO" id="GO:0016887">
    <property type="term" value="F:ATP hydrolysis activity"/>
    <property type="evidence" value="ECO:0007669"/>
    <property type="project" value="InterPro"/>
</dbReference>
<organism evidence="19 20">
    <name type="scientific">Micromonospora rosaria</name>
    <dbReference type="NCBI Taxonomy" id="47874"/>
    <lineage>
        <taxon>Bacteria</taxon>
        <taxon>Bacillati</taxon>
        <taxon>Actinomycetota</taxon>
        <taxon>Actinomycetes</taxon>
        <taxon>Micromonosporales</taxon>
        <taxon>Micromonosporaceae</taxon>
        <taxon>Micromonospora</taxon>
    </lineage>
</organism>
<dbReference type="SFLD" id="SFLDG00002">
    <property type="entry name" value="C1.7:_P-type_atpase_like"/>
    <property type="match status" value="1"/>
</dbReference>
<accession>A0A136Q0K5</accession>
<evidence type="ECO:0000256" key="1">
    <source>
        <dbReference type="ARBA" id="ARBA00004651"/>
    </source>
</evidence>
<feature type="binding site" evidence="16">
    <location>
        <position position="585"/>
    </location>
    <ligand>
        <name>Mg(2+)</name>
        <dbReference type="ChEBI" id="CHEBI:18420"/>
    </ligand>
</feature>
<dbReference type="RefSeq" id="WP_067359321.1">
    <property type="nucleotide sequence ID" value="NZ_JBIUBN010000012.1"/>
</dbReference>
<dbReference type="InterPro" id="IPR059000">
    <property type="entry name" value="ATPase_P-type_domA"/>
</dbReference>
<dbReference type="NCBIfam" id="TIGR01497">
    <property type="entry name" value="kdpB"/>
    <property type="match status" value="1"/>
</dbReference>
<evidence type="ECO:0000256" key="9">
    <source>
        <dbReference type="ARBA" id="ARBA00022840"/>
    </source>
</evidence>
<evidence type="ECO:0000256" key="14">
    <source>
        <dbReference type="ARBA" id="ARBA00023065"/>
    </source>
</evidence>
<feature type="active site" description="4-aspartylphosphate intermediate" evidence="16">
    <location>
        <position position="352"/>
    </location>
</feature>
<evidence type="ECO:0000256" key="6">
    <source>
        <dbReference type="ARBA" id="ARBA00022692"/>
    </source>
</evidence>
<comment type="caution">
    <text evidence="19">The sequence shown here is derived from an EMBL/GenBank/DDBJ whole genome shotgun (WGS) entry which is preliminary data.</text>
</comment>
<dbReference type="InterPro" id="IPR001757">
    <property type="entry name" value="P_typ_ATPase"/>
</dbReference>
<feature type="transmembrane region" description="Helical" evidence="16">
    <location>
        <begin position="295"/>
        <end position="321"/>
    </location>
</feature>
<reference evidence="19 20" key="1">
    <citation type="submission" date="2016-01" db="EMBL/GenBank/DDBJ databases">
        <title>Whole genome sequence and analysis of Micromonospora rosaria DSM 803, which can produce antibacterial substance rosamicin.</title>
        <authorList>
            <person name="Yang H."/>
            <person name="He X."/>
            <person name="Zhu D."/>
        </authorList>
    </citation>
    <scope>NUCLEOTIDE SEQUENCE [LARGE SCALE GENOMIC DNA]</scope>
    <source>
        <strain evidence="19 20">DSM 803</strain>
    </source>
</reference>
<evidence type="ECO:0000256" key="4">
    <source>
        <dbReference type="ARBA" id="ARBA00022538"/>
    </source>
</evidence>
<feature type="binding site" evidence="16">
    <location>
        <begin position="423"/>
        <end position="430"/>
    </location>
    <ligand>
        <name>ATP</name>
        <dbReference type="ChEBI" id="CHEBI:30616"/>
    </ligand>
</feature>
<feature type="transmembrane region" description="Helical" evidence="16">
    <location>
        <begin position="647"/>
        <end position="665"/>
    </location>
</feature>
<keyword evidence="3 16" id="KW-1003">Cell membrane</keyword>
<dbReference type="InterPro" id="IPR008250">
    <property type="entry name" value="ATPase_P-typ_transduc_dom_A_sf"/>
</dbReference>
<dbReference type="PANTHER" id="PTHR43743">
    <property type="entry name" value="POTASSIUM-TRANSPORTING ATPASE ATP-BINDING SUBUNIT"/>
    <property type="match status" value="1"/>
</dbReference>
<comment type="similarity">
    <text evidence="16">Belongs to the cation transport ATPase (P-type) (TC 3.A.3) family. Type IA subfamily.</text>
</comment>
<dbReference type="Pfam" id="PF00702">
    <property type="entry name" value="Hydrolase"/>
    <property type="match status" value="1"/>
</dbReference>
<evidence type="ECO:0000313" key="19">
    <source>
        <dbReference type="EMBL" id="KXK64006.1"/>
    </source>
</evidence>
<dbReference type="Gene3D" id="3.40.50.1000">
    <property type="entry name" value="HAD superfamily/HAD-like"/>
    <property type="match status" value="1"/>
</dbReference>
<dbReference type="EC" id="7.2.2.6" evidence="16"/>
<keyword evidence="15 16" id="KW-0472">Membrane</keyword>
<evidence type="ECO:0000256" key="16">
    <source>
        <dbReference type="HAMAP-Rule" id="MF_00285"/>
    </source>
</evidence>
<dbReference type="InterPro" id="IPR023214">
    <property type="entry name" value="HAD_sf"/>
</dbReference>
<feature type="binding site" evidence="16">
    <location>
        <position position="453"/>
    </location>
    <ligand>
        <name>ATP</name>
        <dbReference type="ChEBI" id="CHEBI:30616"/>
    </ligand>
</feature>
<keyword evidence="4 16" id="KW-0633">Potassium transport</keyword>
<evidence type="ECO:0000256" key="2">
    <source>
        <dbReference type="ARBA" id="ARBA00022448"/>
    </source>
</evidence>
<evidence type="ECO:0000256" key="8">
    <source>
        <dbReference type="ARBA" id="ARBA00022741"/>
    </source>
</evidence>
<keyword evidence="8 16" id="KW-0547">Nucleotide-binding</keyword>
<dbReference type="InterPro" id="IPR023298">
    <property type="entry name" value="ATPase_P-typ_TM_dom_sf"/>
</dbReference>
<gene>
    <name evidence="16" type="primary">kdpB</name>
    <name evidence="19" type="ORF">AWW66_00420</name>
</gene>
<dbReference type="SUPFAM" id="SSF56784">
    <property type="entry name" value="HAD-like"/>
    <property type="match status" value="1"/>
</dbReference>
<feature type="transmembrane region" description="Helical" evidence="16">
    <location>
        <begin position="66"/>
        <end position="84"/>
    </location>
</feature>
<dbReference type="PROSITE" id="PS00154">
    <property type="entry name" value="ATPASE_E1_E2"/>
    <property type="match status" value="1"/>
</dbReference>
<feature type="transmembrane region" description="Helical" evidence="16">
    <location>
        <begin position="90"/>
        <end position="108"/>
    </location>
</feature>
<comment type="catalytic activity">
    <reaction evidence="16">
        <text>K(+)(out) + ATP + H2O = K(+)(in) + ADP + phosphate + H(+)</text>
        <dbReference type="Rhea" id="RHEA:16777"/>
        <dbReference type="ChEBI" id="CHEBI:15377"/>
        <dbReference type="ChEBI" id="CHEBI:15378"/>
        <dbReference type="ChEBI" id="CHEBI:29103"/>
        <dbReference type="ChEBI" id="CHEBI:30616"/>
        <dbReference type="ChEBI" id="CHEBI:43474"/>
        <dbReference type="ChEBI" id="CHEBI:456216"/>
        <dbReference type="EC" id="7.2.2.6"/>
    </reaction>
</comment>
<name>A0A136Q0K5_9ACTN</name>
<keyword evidence="12 16" id="KW-1278">Translocase</keyword>